<dbReference type="PANTHER" id="PTHR10015:SF427">
    <property type="entry name" value="HEAT SHOCK FACTOR PROTEIN"/>
    <property type="match status" value="1"/>
</dbReference>
<feature type="region of interest" description="Disordered" evidence="6">
    <location>
        <begin position="297"/>
        <end position="335"/>
    </location>
</feature>
<evidence type="ECO:0000313" key="9">
    <source>
        <dbReference type="Proteomes" id="UP000034841"/>
    </source>
</evidence>
<feature type="region of interest" description="Disordered" evidence="6">
    <location>
        <begin position="463"/>
        <end position="492"/>
    </location>
</feature>
<dbReference type="GO" id="GO:0043565">
    <property type="term" value="F:sequence-specific DNA binding"/>
    <property type="evidence" value="ECO:0007669"/>
    <property type="project" value="InterPro"/>
</dbReference>
<feature type="compositionally biased region" description="Acidic residues" evidence="6">
    <location>
        <begin position="309"/>
        <end position="318"/>
    </location>
</feature>
<dbReference type="Proteomes" id="UP000034841">
    <property type="component" value="Unassembled WGS sequence"/>
</dbReference>
<dbReference type="SUPFAM" id="SSF46785">
    <property type="entry name" value="Winged helix' DNA-binding domain"/>
    <property type="match status" value="1"/>
</dbReference>
<feature type="compositionally biased region" description="Low complexity" evidence="6">
    <location>
        <begin position="15"/>
        <end position="39"/>
    </location>
</feature>
<keyword evidence="4" id="KW-0539">Nucleus</keyword>
<comment type="caution">
    <text evidence="8">The sequence shown here is derived from an EMBL/GenBank/DDBJ whole genome shotgun (WGS) entry which is preliminary data.</text>
</comment>
<keyword evidence="8" id="KW-0346">Stress response</keyword>
<sequence>MSSPNARKRPAPDTIAALQQMQQQQQQIISSAQNQSHQSTSVPTNVAATAPQGFPSANDHLARWPNAMGDNTLMMDAAGNAVNLGSMSTQAQFVSPAVAPANSTALTRRPTGRALMPTTARQGFESNPAQWSAMMAANPAGAIGTLSAIAPAAPNAEILEQNHISKLELIARDAKKEALAAKKQIPPFVQKLSSFLDDETGKYRDLIRWSAKGDSFFVMNEDEFAKKLIPDLFKHNNYASFVRQLNMYGFHKRVGLSDNSMRASERKSKNPSEYYNDYFRRGHPDLLWLISKPKNNKSKSRQLQKNDSDGDSGDEVPAAEDISTKGVLGQGQKALPSTDYSLSRKEFVALKDELRKVRDNQTVIQQSLQQYQDQNRELFRVHKKHEQHIRAILNFLAMHFRKSLEDHSSNANIGDLMATFMPQSQMHQQGNVFDIGEFVASGQPSQSPMGPPKRVRHLLEAPPARSAQQGMPQSTSASASASATGSASASGYLRPEMGSVTEILDGHSPDSSNIPLDFQSLADSVAAAAMYPPSPSVSMAGTSVSPATIPATTPATSISAPEMSGSRLAPSPPQRAAVSTAPTPPLPATAASVSPVTAPGSLASTPPSKHAVPHEPVPICTMPPSVPPVAGSSVSGTAPPVSAPALSPILRSIQSPSVLIEPDPNEFLRVQKMVQDQDSSIQELTNRIGPLSPNGRLPFDLGDPSAMNYFGNDPSFDINEFLDASAYTGEGDDFNLGAAFDNPTAPTLPHPQTSTPPVTNAIPVSLEAMANTIGMTSGTDLSELSMNSPIAESRLAAAQAQAQAHAQQTQAHGMQIPNGLMESASHDLKRRRMN</sequence>
<evidence type="ECO:0000256" key="4">
    <source>
        <dbReference type="ARBA" id="ARBA00023242"/>
    </source>
</evidence>
<protein>
    <submittedName>
        <fullName evidence="8">Heat shock factor protein</fullName>
    </submittedName>
</protein>
<keyword evidence="9" id="KW-1185">Reference proteome</keyword>
<reference evidence="8 9" key="1">
    <citation type="submission" date="2015-04" db="EMBL/GenBank/DDBJ databases">
        <title>Genome sequence of Ceratocystis platani, a major pathogen of plane trees.</title>
        <authorList>
            <person name="Belbahri L."/>
        </authorList>
    </citation>
    <scope>NUCLEOTIDE SEQUENCE [LARGE SCALE GENOMIC DNA]</scope>
    <source>
        <strain evidence="8 9">CFO</strain>
    </source>
</reference>
<keyword evidence="3" id="KW-0238">DNA-binding</keyword>
<organism evidence="8 9">
    <name type="scientific">Ceratocystis fimbriata f. sp. platani</name>
    <dbReference type="NCBI Taxonomy" id="88771"/>
    <lineage>
        <taxon>Eukaryota</taxon>
        <taxon>Fungi</taxon>
        <taxon>Dikarya</taxon>
        <taxon>Ascomycota</taxon>
        <taxon>Pezizomycotina</taxon>
        <taxon>Sordariomycetes</taxon>
        <taxon>Hypocreomycetidae</taxon>
        <taxon>Microascales</taxon>
        <taxon>Ceratocystidaceae</taxon>
        <taxon>Ceratocystis</taxon>
    </lineage>
</organism>
<comment type="subcellular location">
    <subcellularLocation>
        <location evidence="1">Nucleus</location>
    </subcellularLocation>
</comment>
<dbReference type="Gene3D" id="1.10.10.10">
    <property type="entry name" value="Winged helix-like DNA-binding domain superfamily/Winged helix DNA-binding domain"/>
    <property type="match status" value="1"/>
</dbReference>
<feature type="compositionally biased region" description="Low complexity" evidence="6">
    <location>
        <begin position="802"/>
        <end position="812"/>
    </location>
</feature>
<dbReference type="AlphaFoldDB" id="A0A0F8BXT5"/>
<dbReference type="InterPro" id="IPR000232">
    <property type="entry name" value="HSF_DNA-bd"/>
</dbReference>
<dbReference type="Pfam" id="PF00447">
    <property type="entry name" value="HSF_DNA-bind"/>
    <property type="match status" value="1"/>
</dbReference>
<feature type="domain" description="HSF-type DNA-binding" evidence="7">
    <location>
        <begin position="184"/>
        <end position="293"/>
    </location>
</feature>
<dbReference type="InterPro" id="IPR036388">
    <property type="entry name" value="WH-like_DNA-bd_sf"/>
</dbReference>
<accession>A0A0F8BXT5</accession>
<evidence type="ECO:0000256" key="6">
    <source>
        <dbReference type="SAM" id="MobiDB-lite"/>
    </source>
</evidence>
<dbReference type="InterPro" id="IPR036390">
    <property type="entry name" value="WH_DNA-bd_sf"/>
</dbReference>
<dbReference type="PRINTS" id="PR00056">
    <property type="entry name" value="HSFDOMAIN"/>
</dbReference>
<feature type="region of interest" description="Disordered" evidence="6">
    <location>
        <begin position="802"/>
        <end position="834"/>
    </location>
</feature>
<dbReference type="FunFam" id="1.10.10.10:FF:000173">
    <property type="entry name" value="Heat shock transcription factor Hsf1"/>
    <property type="match status" value="1"/>
</dbReference>
<evidence type="ECO:0000313" key="8">
    <source>
        <dbReference type="EMBL" id="KKF97343.1"/>
    </source>
</evidence>
<gene>
    <name evidence="8" type="primary">hsf1</name>
    <name evidence="8" type="ORF">CFO_g309</name>
</gene>
<evidence type="ECO:0000256" key="2">
    <source>
        <dbReference type="ARBA" id="ARBA00006403"/>
    </source>
</evidence>
<feature type="compositionally biased region" description="Low complexity" evidence="6">
    <location>
        <begin position="474"/>
        <end position="491"/>
    </location>
</feature>
<evidence type="ECO:0000256" key="5">
    <source>
        <dbReference type="RuleBase" id="RU004020"/>
    </source>
</evidence>
<evidence type="ECO:0000256" key="1">
    <source>
        <dbReference type="ARBA" id="ARBA00004123"/>
    </source>
</evidence>
<proteinExistence type="inferred from homology"/>
<dbReference type="OrthoDB" id="60033at2759"/>
<dbReference type="EMBL" id="LBBL01000010">
    <property type="protein sequence ID" value="KKF97343.1"/>
    <property type="molecule type" value="Genomic_DNA"/>
</dbReference>
<feature type="region of interest" description="Disordered" evidence="6">
    <location>
        <begin position="548"/>
        <end position="612"/>
    </location>
</feature>
<name>A0A0F8BXT5_CERFI</name>
<evidence type="ECO:0000256" key="3">
    <source>
        <dbReference type="ARBA" id="ARBA00023125"/>
    </source>
</evidence>
<dbReference type="SMART" id="SM00415">
    <property type="entry name" value="HSF"/>
    <property type="match status" value="1"/>
</dbReference>
<comment type="similarity">
    <text evidence="2 5">Belongs to the HSF family.</text>
</comment>
<dbReference type="PANTHER" id="PTHR10015">
    <property type="entry name" value="HEAT SHOCK TRANSCRIPTION FACTOR"/>
    <property type="match status" value="1"/>
</dbReference>
<feature type="region of interest" description="Disordered" evidence="6">
    <location>
        <begin position="1"/>
        <end position="44"/>
    </location>
</feature>
<feature type="compositionally biased region" description="Low complexity" evidence="6">
    <location>
        <begin position="548"/>
        <end position="561"/>
    </location>
</feature>
<dbReference type="GO" id="GO:0005634">
    <property type="term" value="C:nucleus"/>
    <property type="evidence" value="ECO:0007669"/>
    <property type="project" value="UniProtKB-SubCell"/>
</dbReference>
<dbReference type="GO" id="GO:0003700">
    <property type="term" value="F:DNA-binding transcription factor activity"/>
    <property type="evidence" value="ECO:0007669"/>
    <property type="project" value="InterPro"/>
</dbReference>
<evidence type="ECO:0000259" key="7">
    <source>
        <dbReference type="SMART" id="SM00415"/>
    </source>
</evidence>